<feature type="region of interest" description="Disordered" evidence="1">
    <location>
        <begin position="414"/>
        <end position="436"/>
    </location>
</feature>
<feature type="region of interest" description="Disordered" evidence="1">
    <location>
        <begin position="292"/>
        <end position="311"/>
    </location>
</feature>
<feature type="region of interest" description="Disordered" evidence="1">
    <location>
        <begin position="349"/>
        <end position="371"/>
    </location>
</feature>
<dbReference type="AlphaFoldDB" id="A0A023G6W4"/>
<feature type="compositionally biased region" description="Polar residues" evidence="1">
    <location>
        <begin position="349"/>
        <end position="359"/>
    </location>
</feature>
<sequence>MEEFSFFMLLLACCLALPTLTAVKTVDSKKCAHKPCDSPESEASCMKEIDCTVDPANSTNRGSEISSIDKVPLSKTNKIPVKGKRKESKPTSGSGKKYLLKKKVVWVKKPNVTKKYVLKKKVVWVKKPKVSKGNASQPKALEPSHPPIENESTSSKKAPLELMSPHSNQNERKKKPTLSNRNASQPKVLEPNHYPAENALPSLQDVPVEPQRPHSSQADIVPTTSQSYSSSYGAIRLPSMEESYAKSSSRQNPTSNRVTPHQQNSLLPVSTTIKPNSPTIGVKLPLPKQQVWQRPNLPPSSEADSSVAAPTPPLFTVHINVLSPSQSPPPSPTRPFVGQPPNVISWTPQSSNTVHSSLPQRPRHLPASPSPHISRVGVPPSIAQKNMQVTYAPQQSTLPVSALQPQRNGPVSPKFGFVGPNAPKPNNEKARSPKRKALKKAFNSIRGIKTNFQAEIKVSL</sequence>
<accession>A0A023G6W4</accession>
<reference evidence="3" key="1">
    <citation type="submission" date="2014-03" db="EMBL/GenBank/DDBJ databases">
        <title>The sialotranscriptome of Amblyomma triste, Amblyomma parvum and Amblyomma cajennense ticks, uncovered by 454-based RNA-seq.</title>
        <authorList>
            <person name="Garcia G.R."/>
            <person name="Gardinassi L.G."/>
            <person name="Ribeiro J.M."/>
            <person name="Anatriello E."/>
            <person name="Ferreira B.R."/>
            <person name="Moreira H.N."/>
            <person name="Mafra C."/>
            <person name="Olegario M.M."/>
            <person name="Szabo P.J."/>
            <person name="Miranda-Santos I.K."/>
            <person name="Maruyama S.R."/>
        </authorList>
    </citation>
    <scope>NUCLEOTIDE SEQUENCE</scope>
    <source>
        <strain evidence="3">Mato Grasso do Sul</strain>
        <tissue evidence="3">Salivary glands</tissue>
    </source>
</reference>
<organism evidence="3">
    <name type="scientific">Amblyomma triste</name>
    <name type="common">Neotropical tick</name>
    <dbReference type="NCBI Taxonomy" id="251400"/>
    <lineage>
        <taxon>Eukaryota</taxon>
        <taxon>Metazoa</taxon>
        <taxon>Ecdysozoa</taxon>
        <taxon>Arthropoda</taxon>
        <taxon>Chelicerata</taxon>
        <taxon>Arachnida</taxon>
        <taxon>Acari</taxon>
        <taxon>Parasitiformes</taxon>
        <taxon>Ixodida</taxon>
        <taxon>Ixodoidea</taxon>
        <taxon>Ixodidae</taxon>
        <taxon>Amblyomminae</taxon>
        <taxon>Amblyomma</taxon>
    </lineage>
</organism>
<keyword evidence="2" id="KW-0732">Signal</keyword>
<evidence type="ECO:0000256" key="2">
    <source>
        <dbReference type="SAM" id="SignalP"/>
    </source>
</evidence>
<feature type="chain" id="PRO_5001516643" evidence="2">
    <location>
        <begin position="17"/>
        <end position="460"/>
    </location>
</feature>
<feature type="region of interest" description="Disordered" evidence="1">
    <location>
        <begin position="129"/>
        <end position="282"/>
    </location>
</feature>
<proteinExistence type="evidence at transcript level"/>
<feature type="compositionally biased region" description="Polar residues" evidence="1">
    <location>
        <begin position="245"/>
        <end position="279"/>
    </location>
</feature>
<evidence type="ECO:0000313" key="3">
    <source>
        <dbReference type="EMBL" id="JAC28615.1"/>
    </source>
</evidence>
<feature type="region of interest" description="Disordered" evidence="1">
    <location>
        <begin position="57"/>
        <end position="95"/>
    </location>
</feature>
<feature type="compositionally biased region" description="Polar residues" evidence="1">
    <location>
        <begin position="57"/>
        <end position="66"/>
    </location>
</feature>
<name>A0A023G6W4_AMBTT</name>
<feature type="signal peptide" evidence="2">
    <location>
        <begin position="1"/>
        <end position="16"/>
    </location>
</feature>
<evidence type="ECO:0000256" key="1">
    <source>
        <dbReference type="SAM" id="MobiDB-lite"/>
    </source>
</evidence>
<protein>
    <submittedName>
        <fullName evidence="3">Putative chloride channel protein k</fullName>
    </submittedName>
</protein>
<dbReference type="EMBL" id="GBBM01006803">
    <property type="protein sequence ID" value="JAC28615.1"/>
    <property type="molecule type" value="mRNA"/>
</dbReference>
<feature type="compositionally biased region" description="Polar residues" evidence="1">
    <location>
        <begin position="213"/>
        <end position="232"/>
    </location>
</feature>